<dbReference type="PROSITE" id="PS00461">
    <property type="entry name" value="6PGD"/>
    <property type="match status" value="1"/>
</dbReference>
<evidence type="ECO:0000256" key="1">
    <source>
        <dbReference type="ARBA" id="ARBA00008419"/>
    </source>
</evidence>
<comment type="catalytic activity">
    <reaction evidence="5 9">
        <text>6-phospho-D-gluconate + NADP(+) = D-ribulose 5-phosphate + CO2 + NADPH</text>
        <dbReference type="Rhea" id="RHEA:10116"/>
        <dbReference type="ChEBI" id="CHEBI:16526"/>
        <dbReference type="ChEBI" id="CHEBI:57783"/>
        <dbReference type="ChEBI" id="CHEBI:58121"/>
        <dbReference type="ChEBI" id="CHEBI:58349"/>
        <dbReference type="ChEBI" id="CHEBI:58759"/>
        <dbReference type="EC" id="1.1.1.44"/>
    </reaction>
</comment>
<feature type="binding site" description="in other chain" evidence="7">
    <location>
        <position position="101"/>
    </location>
    <ligand>
        <name>substrate</name>
        <note>ligand shared between dimeric partners</note>
    </ligand>
</feature>
<accession>A0A9D1TJA0</accession>
<comment type="similarity">
    <text evidence="1 5 9">Belongs to the 6-phosphogluconate dehydrogenase family.</text>
</comment>
<dbReference type="AlphaFoldDB" id="A0A9D1TJA0"/>
<dbReference type="Pfam" id="PF00393">
    <property type="entry name" value="6PGD"/>
    <property type="match status" value="1"/>
</dbReference>
<feature type="binding site" evidence="7">
    <location>
        <position position="450"/>
    </location>
    <ligand>
        <name>substrate</name>
        <note>ligand shared between dimeric partners</note>
    </ligand>
</feature>
<dbReference type="GO" id="GO:0019521">
    <property type="term" value="P:D-gluconate metabolic process"/>
    <property type="evidence" value="ECO:0007669"/>
    <property type="project" value="UniProtKB-KW"/>
</dbReference>
<name>A0A9D1TJA0_9BACI</name>
<dbReference type="InterPro" id="IPR008927">
    <property type="entry name" value="6-PGluconate_DH-like_C_sf"/>
</dbReference>
<feature type="binding site" evidence="7">
    <location>
        <position position="444"/>
    </location>
    <ligand>
        <name>substrate</name>
        <note>ligand shared between dimeric partners</note>
    </ligand>
</feature>
<dbReference type="FunFam" id="1.20.5.320:FF:000001">
    <property type="entry name" value="6-phosphogluconate dehydrogenase, decarboxylating"/>
    <property type="match status" value="1"/>
</dbReference>
<keyword evidence="3 5" id="KW-0560">Oxidoreductase</keyword>
<dbReference type="InterPro" id="IPR006114">
    <property type="entry name" value="6PGDH_C"/>
</dbReference>
<dbReference type="Pfam" id="PF03446">
    <property type="entry name" value="NAD_binding_2"/>
    <property type="match status" value="1"/>
</dbReference>
<feature type="domain" description="6-phosphogluconate dehydrogenase C-terminal" evidence="10">
    <location>
        <begin position="177"/>
        <end position="465"/>
    </location>
</feature>
<feature type="binding site" description="in other chain" evidence="7">
    <location>
        <position position="259"/>
    </location>
    <ligand>
        <name>substrate</name>
        <note>ligand shared between dimeric partners</note>
    </ligand>
</feature>
<keyword evidence="5 9" id="KW-0570">Pentose shunt</keyword>
<feature type="binding site" evidence="8">
    <location>
        <begin position="73"/>
        <end position="75"/>
    </location>
    <ligand>
        <name>NADP(+)</name>
        <dbReference type="ChEBI" id="CHEBI:58349"/>
    </ligand>
</feature>
<feature type="active site" description="Proton acceptor" evidence="6">
    <location>
        <position position="181"/>
    </location>
</feature>
<sequence length="465" mass="51979">MKNTIGLYGLGVMGASLAKNMLNKGERVALYNYTDDLTTQFMEQFPHEHADSYTDLSSFVQSLEKPRKIFLMVTAGDVTTSVIDSLFPLLDEGDIIMDGGNANFVDSNERYQTLREHGIHFIGVGVSGGEEGALHGPSLMPSGDKAAYAKVSPILEKIAAQVNGEPCCTYIGKEGAGHYVKMVHNGIEYADMQLITETYHFLRYVVHLSPDEIANIFEAWNETELNSYLLKITTHILRHKDEETGKPIVDIIMDRAGQKGTGKWTSMNALDLGIPSTTISEAVFVRFLSALKKERMIAKDVLQGPIKEEIQQKETAIQHAKEALLFGRVIVYTQGFMQYKVASETYGWDLQLDHIAKVFRGGCIIQSDLLHPIRDAYRKNPALTNLLLDDYFKCLANDHQASMRAFLMDGIASGVSLPTYSAAMAFYDGYRAERSGAELIQAQRDYFGAHTYERVDREGVFHTKW</sequence>
<feature type="binding site" description="in other chain" evidence="7">
    <location>
        <begin position="127"/>
        <end position="129"/>
    </location>
    <ligand>
        <name>substrate</name>
        <note>ligand shared between dimeric partners</note>
    </ligand>
</feature>
<feature type="binding site" description="in other chain" evidence="7">
    <location>
        <begin position="184"/>
        <end position="185"/>
    </location>
    <ligand>
        <name>substrate</name>
        <note>ligand shared between dimeric partners</note>
    </ligand>
</feature>
<proteinExistence type="inferred from homology"/>
<dbReference type="GO" id="GO:0006098">
    <property type="term" value="P:pentose-phosphate shunt"/>
    <property type="evidence" value="ECO:0007669"/>
    <property type="project" value="UniProtKB-KW"/>
</dbReference>
<keyword evidence="4 9" id="KW-0311">Gluconate utilization</keyword>
<evidence type="ECO:0000256" key="8">
    <source>
        <dbReference type="PIRSR" id="PIRSR000109-3"/>
    </source>
</evidence>
<comment type="caution">
    <text evidence="11">The sequence shown here is derived from an EMBL/GenBank/DDBJ whole genome shotgun (WGS) entry which is preliminary data.</text>
</comment>
<dbReference type="PANTHER" id="PTHR11811">
    <property type="entry name" value="6-PHOSPHOGLUCONATE DEHYDROGENASE"/>
    <property type="match status" value="1"/>
</dbReference>
<dbReference type="EC" id="1.1.1.44" evidence="5 9"/>
<dbReference type="FunFam" id="1.10.1040.10:FF:000002">
    <property type="entry name" value="6-phosphogluconate dehydrogenase, decarboxylating"/>
    <property type="match status" value="1"/>
</dbReference>
<dbReference type="PIRSF" id="PIRSF000109">
    <property type="entry name" value="6PGD"/>
    <property type="match status" value="1"/>
</dbReference>
<dbReference type="InterPro" id="IPR036291">
    <property type="entry name" value="NAD(P)-bd_dom_sf"/>
</dbReference>
<dbReference type="GO" id="GO:0050661">
    <property type="term" value="F:NADP binding"/>
    <property type="evidence" value="ECO:0007669"/>
    <property type="project" value="InterPro"/>
</dbReference>
<comment type="function">
    <text evidence="5">Catalyzes the oxidative decarboxylation of 6-phosphogluconate to ribulose 5-phosphate and CO(2), with concomitant reduction of NADP to NADPH.</text>
</comment>
<feature type="binding site" evidence="8">
    <location>
        <begin position="9"/>
        <end position="14"/>
    </location>
    <ligand>
        <name>NADP(+)</name>
        <dbReference type="ChEBI" id="CHEBI:58349"/>
    </ligand>
</feature>
<evidence type="ECO:0000259" key="10">
    <source>
        <dbReference type="SMART" id="SM01350"/>
    </source>
</evidence>
<dbReference type="SUPFAM" id="SSF51735">
    <property type="entry name" value="NAD(P)-binding Rossmann-fold domains"/>
    <property type="match status" value="1"/>
</dbReference>
<evidence type="ECO:0000256" key="3">
    <source>
        <dbReference type="ARBA" id="ARBA00023002"/>
    </source>
</evidence>
<feature type="active site" description="Proton donor" evidence="6">
    <location>
        <position position="188"/>
    </location>
</feature>
<dbReference type="Proteomes" id="UP000823937">
    <property type="component" value="Unassembled WGS sequence"/>
</dbReference>
<feature type="binding site" evidence="8">
    <location>
        <position position="101"/>
    </location>
    <ligand>
        <name>NADP(+)</name>
        <dbReference type="ChEBI" id="CHEBI:58349"/>
    </ligand>
</feature>
<reference evidence="11" key="1">
    <citation type="journal article" date="2021" name="PeerJ">
        <title>Extensive microbial diversity within the chicken gut microbiome revealed by metagenomics and culture.</title>
        <authorList>
            <person name="Gilroy R."/>
            <person name="Ravi A."/>
            <person name="Getino M."/>
            <person name="Pursley I."/>
            <person name="Horton D.L."/>
            <person name="Alikhan N.F."/>
            <person name="Baker D."/>
            <person name="Gharbi K."/>
            <person name="Hall N."/>
            <person name="Watson M."/>
            <person name="Adriaenssens E.M."/>
            <person name="Foster-Nyarko E."/>
            <person name="Jarju S."/>
            <person name="Secka A."/>
            <person name="Antonio M."/>
            <person name="Oren A."/>
            <person name="Chaudhuri R.R."/>
            <person name="La Ragione R."/>
            <person name="Hildebrand F."/>
            <person name="Pallen M.J."/>
        </authorList>
    </citation>
    <scope>NUCLEOTIDE SEQUENCE</scope>
    <source>
        <strain evidence="11">CHK169-2315</strain>
    </source>
</reference>
<comment type="pathway">
    <text evidence="5 9">Carbohydrate degradation; pentose phosphate pathway; D-ribulose 5-phosphate from D-glucose 6-phosphate (oxidative stage): step 3/3.</text>
</comment>
<dbReference type="InterPro" id="IPR006113">
    <property type="entry name" value="6PGDH_Gnd/GntZ"/>
</dbReference>
<dbReference type="Gene3D" id="1.10.1040.10">
    <property type="entry name" value="N-(1-d-carboxylethyl)-l-norvaline Dehydrogenase, domain 2"/>
    <property type="match status" value="1"/>
</dbReference>
<reference evidence="11" key="2">
    <citation type="submission" date="2021-04" db="EMBL/GenBank/DDBJ databases">
        <authorList>
            <person name="Gilroy R."/>
        </authorList>
    </citation>
    <scope>NUCLEOTIDE SEQUENCE</scope>
    <source>
        <strain evidence="11">CHK169-2315</strain>
    </source>
</reference>
<dbReference type="InterPro" id="IPR006115">
    <property type="entry name" value="6PGDH_NADP-bd"/>
</dbReference>
<keyword evidence="5 9" id="KW-0521">NADP</keyword>
<dbReference type="NCBIfam" id="NF006765">
    <property type="entry name" value="PRK09287.1"/>
    <property type="match status" value="1"/>
</dbReference>
<dbReference type="InterPro" id="IPR013328">
    <property type="entry name" value="6PGD_dom2"/>
</dbReference>
<gene>
    <name evidence="11" type="primary">gnd</name>
    <name evidence="11" type="ORF">H9895_04175</name>
</gene>
<feature type="binding site" description="in other chain" evidence="7">
    <location>
        <position position="286"/>
    </location>
    <ligand>
        <name>substrate</name>
        <note>ligand shared between dimeric partners</note>
    </ligand>
</feature>
<dbReference type="Gene3D" id="1.20.5.320">
    <property type="entry name" value="6-Phosphogluconate Dehydrogenase, domain 3"/>
    <property type="match status" value="1"/>
</dbReference>
<evidence type="ECO:0000256" key="9">
    <source>
        <dbReference type="RuleBase" id="RU000485"/>
    </source>
</evidence>
<organism evidence="11 12">
    <name type="scientific">Candidatus Pseudogracilibacillus intestinigallinarum</name>
    <dbReference type="NCBI Taxonomy" id="2838742"/>
    <lineage>
        <taxon>Bacteria</taxon>
        <taxon>Bacillati</taxon>
        <taxon>Bacillota</taxon>
        <taxon>Bacilli</taxon>
        <taxon>Bacillales</taxon>
        <taxon>Bacillaceae</taxon>
        <taxon>Pseudogracilibacillus</taxon>
    </lineage>
</organism>
<dbReference type="PRINTS" id="PR00076">
    <property type="entry name" value="6PGDHDRGNASE"/>
</dbReference>
<evidence type="ECO:0000256" key="2">
    <source>
        <dbReference type="ARBA" id="ARBA00011738"/>
    </source>
</evidence>
<dbReference type="EMBL" id="DXHX01000061">
    <property type="protein sequence ID" value="HIV74261.1"/>
    <property type="molecule type" value="Genomic_DNA"/>
</dbReference>
<evidence type="ECO:0000313" key="11">
    <source>
        <dbReference type="EMBL" id="HIV74261.1"/>
    </source>
</evidence>
<dbReference type="NCBIfam" id="TIGR00873">
    <property type="entry name" value="gnd"/>
    <property type="match status" value="1"/>
</dbReference>
<dbReference type="InterPro" id="IPR006183">
    <property type="entry name" value="Pgluconate_DH"/>
</dbReference>
<feature type="binding site" evidence="8">
    <location>
        <begin position="32"/>
        <end position="34"/>
    </location>
    <ligand>
        <name>NADP(+)</name>
        <dbReference type="ChEBI" id="CHEBI:58349"/>
    </ligand>
</feature>
<evidence type="ECO:0000256" key="6">
    <source>
        <dbReference type="PIRSR" id="PIRSR000109-1"/>
    </source>
</evidence>
<comment type="subunit">
    <text evidence="2 5">Homodimer.</text>
</comment>
<dbReference type="SMART" id="SM01350">
    <property type="entry name" value="6PGD"/>
    <property type="match status" value="1"/>
</dbReference>
<dbReference type="SUPFAM" id="SSF48179">
    <property type="entry name" value="6-phosphogluconate dehydrogenase C-terminal domain-like"/>
    <property type="match status" value="1"/>
</dbReference>
<evidence type="ECO:0000256" key="7">
    <source>
        <dbReference type="PIRSR" id="PIRSR000109-2"/>
    </source>
</evidence>
<feature type="binding site" description="in other chain" evidence="7">
    <location>
        <position position="189"/>
    </location>
    <ligand>
        <name>substrate</name>
        <note>ligand shared between dimeric partners</note>
    </ligand>
</feature>
<protein>
    <recommendedName>
        <fullName evidence="5 9">6-phosphogluconate dehydrogenase, decarboxylating</fullName>
        <ecNumber evidence="5 9">1.1.1.44</ecNumber>
    </recommendedName>
</protein>
<evidence type="ECO:0000313" key="12">
    <source>
        <dbReference type="Proteomes" id="UP000823937"/>
    </source>
</evidence>
<dbReference type="InterPro" id="IPR006184">
    <property type="entry name" value="6PGdom_BS"/>
</dbReference>
<evidence type="ECO:0000256" key="5">
    <source>
        <dbReference type="PIRNR" id="PIRNR000109"/>
    </source>
</evidence>
<evidence type="ECO:0000256" key="4">
    <source>
        <dbReference type="ARBA" id="ARBA00023064"/>
    </source>
</evidence>
<dbReference type="Gene3D" id="3.40.50.720">
    <property type="entry name" value="NAD(P)-binding Rossmann-like Domain"/>
    <property type="match status" value="1"/>
</dbReference>
<dbReference type="GO" id="GO:0004616">
    <property type="term" value="F:phosphogluconate dehydrogenase (decarboxylating) activity"/>
    <property type="evidence" value="ECO:0007669"/>
    <property type="project" value="UniProtKB-EC"/>
</dbReference>